<comment type="caution">
    <text evidence="12">The sequence shown here is derived from an EMBL/GenBank/DDBJ whole genome shotgun (WGS) entry which is preliminary data.</text>
</comment>
<feature type="transmembrane region" description="Helical" evidence="11">
    <location>
        <begin position="245"/>
        <end position="270"/>
    </location>
</feature>
<comment type="subcellular location">
    <subcellularLocation>
        <location evidence="1">Membrane</location>
        <topology evidence="1">Multi-pass membrane protein</topology>
    </subcellularLocation>
</comment>
<keyword evidence="6" id="KW-0297">G-protein coupled receptor</keyword>
<feature type="transmembrane region" description="Helical" evidence="11">
    <location>
        <begin position="40"/>
        <end position="58"/>
    </location>
</feature>
<evidence type="ECO:0000256" key="7">
    <source>
        <dbReference type="ARBA" id="ARBA00023136"/>
    </source>
</evidence>
<feature type="transmembrane region" description="Helical" evidence="11">
    <location>
        <begin position="148"/>
        <end position="169"/>
    </location>
</feature>
<feature type="transmembrane region" description="Helical" evidence="11">
    <location>
        <begin position="106"/>
        <end position="127"/>
    </location>
</feature>
<dbReference type="Pfam" id="PF02076">
    <property type="entry name" value="STE3"/>
    <property type="match status" value="1"/>
</dbReference>
<gene>
    <name evidence="12" type="ORF">PT974_08349</name>
</gene>
<keyword evidence="8" id="KW-0675">Receptor</keyword>
<evidence type="ECO:0000256" key="10">
    <source>
        <dbReference type="SAM" id="MobiDB-lite"/>
    </source>
</evidence>
<evidence type="ECO:0000256" key="3">
    <source>
        <dbReference type="ARBA" id="ARBA00022507"/>
    </source>
</evidence>
<evidence type="ECO:0000256" key="9">
    <source>
        <dbReference type="ARBA" id="ARBA00023224"/>
    </source>
</evidence>
<reference evidence="12 13" key="1">
    <citation type="submission" date="2024-01" db="EMBL/GenBank/DDBJ databases">
        <title>Complete genome of Cladobotryum mycophilum ATHUM6906.</title>
        <authorList>
            <person name="Christinaki A.C."/>
            <person name="Myridakis A.I."/>
            <person name="Kouvelis V.N."/>
        </authorList>
    </citation>
    <scope>NUCLEOTIDE SEQUENCE [LARGE SCALE GENOMIC DNA]</scope>
    <source>
        <strain evidence="12 13">ATHUM6906</strain>
    </source>
</reference>
<feature type="compositionally biased region" description="Polar residues" evidence="10">
    <location>
        <begin position="517"/>
        <end position="544"/>
    </location>
</feature>
<feature type="region of interest" description="Disordered" evidence="10">
    <location>
        <begin position="505"/>
        <end position="544"/>
    </location>
</feature>
<keyword evidence="13" id="KW-1185">Reference proteome</keyword>
<keyword evidence="5 11" id="KW-1133">Transmembrane helix</keyword>
<keyword evidence="4 11" id="KW-0812">Transmembrane</keyword>
<evidence type="ECO:0000313" key="13">
    <source>
        <dbReference type="Proteomes" id="UP001338125"/>
    </source>
</evidence>
<evidence type="ECO:0000256" key="5">
    <source>
        <dbReference type="ARBA" id="ARBA00022989"/>
    </source>
</evidence>
<name>A0ABR0SD42_9HYPO</name>
<protein>
    <recommendedName>
        <fullName evidence="14">Pheromone a factor receptor</fullName>
    </recommendedName>
</protein>
<keyword evidence="9" id="KW-0807">Transducer</keyword>
<evidence type="ECO:0000313" key="12">
    <source>
        <dbReference type="EMBL" id="KAK5990085.1"/>
    </source>
</evidence>
<proteinExistence type="inferred from homology"/>
<evidence type="ECO:0000256" key="8">
    <source>
        <dbReference type="ARBA" id="ARBA00023170"/>
    </source>
</evidence>
<dbReference type="CDD" id="cd14966">
    <property type="entry name" value="7tmD_STE3"/>
    <property type="match status" value="1"/>
</dbReference>
<dbReference type="PANTHER" id="PTHR28097:SF1">
    <property type="entry name" value="PHEROMONE A FACTOR RECEPTOR"/>
    <property type="match status" value="1"/>
</dbReference>
<feature type="transmembrane region" description="Helical" evidence="11">
    <location>
        <begin position="189"/>
        <end position="215"/>
    </location>
</feature>
<evidence type="ECO:0000256" key="6">
    <source>
        <dbReference type="ARBA" id="ARBA00023040"/>
    </source>
</evidence>
<sequence length="617" mass="68194">MEPYMHDLYRRSGSPIYIGGAPSAAPYTTPSLTANLVCRVLFGLIANLICAVPLRLLYRNGEFAAVVFIANVLAENARNMLNALIWRDDDTASWWAGYGLCDVDAYVSNINTGLYATCLLAIMRNLAIQVGSLRANPLTQREKRRRNIVQALIMFPLPIVQMALVYPLADQRYWIGTLVGCSWSPYPSWPYVVFFILAPVVVALVTAAYAILIYIRYREIAKTTASALSSNPVASMRSQRTKRRLYLMVLSILTPFLPVTIGLAIANILLMGPLQPFNFHTIHHSGGSGSTMPWDSILFLPSEQINVIYLNNCYIPIVTVVPIFLFFGMTRDAMNCYRKMLLFAGFGRLFPCLLEEYDPDRSALSNTNGSSAATTTCMPSTGARSKTSTFVASKQLSSYASSSTVSSSTQRPEPMPMPLHFLTSADPDVPATEIQQPAPATTRPAPAVHTYDSPLQPPLSNPFMFRTRLNFSVPFSFSLFKSSAARGLPPPVSSISLQPLNSRQWDVLESPPPHPQPQTATFSTWSNQPRPSSRPSISKHSQTQEYISPTFSSNTLFSGISIDTPSFSTTTSTSTSTSSSPSPSLLLFLLFTHMDINYNTTTTHKETQAFHDFFFHL</sequence>
<evidence type="ECO:0000256" key="1">
    <source>
        <dbReference type="ARBA" id="ARBA00004141"/>
    </source>
</evidence>
<evidence type="ECO:0000256" key="4">
    <source>
        <dbReference type="ARBA" id="ARBA00022692"/>
    </source>
</evidence>
<feature type="compositionally biased region" description="Low complexity" evidence="10">
    <location>
        <begin position="364"/>
        <end position="376"/>
    </location>
</feature>
<dbReference type="InterPro" id="IPR001499">
    <property type="entry name" value="GPCR_STE3"/>
</dbReference>
<dbReference type="PRINTS" id="PR00899">
    <property type="entry name" value="GPCRSTE3"/>
</dbReference>
<keyword evidence="7 11" id="KW-0472">Membrane</keyword>
<accession>A0ABR0SD42</accession>
<feature type="transmembrane region" description="Helical" evidence="11">
    <location>
        <begin position="308"/>
        <end position="330"/>
    </location>
</feature>
<dbReference type="PANTHER" id="PTHR28097">
    <property type="entry name" value="PHEROMONE A FACTOR RECEPTOR"/>
    <property type="match status" value="1"/>
</dbReference>
<keyword evidence="3" id="KW-0589">Pheromone response</keyword>
<comment type="similarity">
    <text evidence="2">Belongs to the G-protein coupled receptor 4 family.</text>
</comment>
<organism evidence="12 13">
    <name type="scientific">Cladobotryum mycophilum</name>
    <dbReference type="NCBI Taxonomy" id="491253"/>
    <lineage>
        <taxon>Eukaryota</taxon>
        <taxon>Fungi</taxon>
        <taxon>Dikarya</taxon>
        <taxon>Ascomycota</taxon>
        <taxon>Pezizomycotina</taxon>
        <taxon>Sordariomycetes</taxon>
        <taxon>Hypocreomycetidae</taxon>
        <taxon>Hypocreales</taxon>
        <taxon>Hypocreaceae</taxon>
        <taxon>Cladobotryum</taxon>
    </lineage>
</organism>
<dbReference type="Proteomes" id="UP001338125">
    <property type="component" value="Unassembled WGS sequence"/>
</dbReference>
<evidence type="ECO:0000256" key="2">
    <source>
        <dbReference type="ARBA" id="ARBA00011085"/>
    </source>
</evidence>
<dbReference type="EMBL" id="JAVFKD010000014">
    <property type="protein sequence ID" value="KAK5990085.1"/>
    <property type="molecule type" value="Genomic_DNA"/>
</dbReference>
<evidence type="ECO:0008006" key="14">
    <source>
        <dbReference type="Google" id="ProtNLM"/>
    </source>
</evidence>
<evidence type="ECO:0000256" key="11">
    <source>
        <dbReference type="SAM" id="Phobius"/>
    </source>
</evidence>
<feature type="region of interest" description="Disordered" evidence="10">
    <location>
        <begin position="364"/>
        <end position="384"/>
    </location>
</feature>